<evidence type="ECO:0000313" key="2">
    <source>
        <dbReference type="Proteomes" id="UP000284794"/>
    </source>
</evidence>
<proteinExistence type="predicted"/>
<accession>A0A414D5E1</accession>
<dbReference type="RefSeq" id="WP_118149253.1">
    <property type="nucleotide sequence ID" value="NZ_QSIS01000028.1"/>
</dbReference>
<name>A0A414D5E1_9FIRM</name>
<gene>
    <name evidence="1" type="ORF">DW811_14080</name>
</gene>
<protein>
    <submittedName>
        <fullName evidence="1">Uncharacterized protein</fullName>
    </submittedName>
</protein>
<organism evidence="1 2">
    <name type="scientific">Lachnospira eligens</name>
    <dbReference type="NCBI Taxonomy" id="39485"/>
    <lineage>
        <taxon>Bacteria</taxon>
        <taxon>Bacillati</taxon>
        <taxon>Bacillota</taxon>
        <taxon>Clostridia</taxon>
        <taxon>Lachnospirales</taxon>
        <taxon>Lachnospiraceae</taxon>
        <taxon>Lachnospira</taxon>
    </lineage>
</organism>
<dbReference type="EMBL" id="QSIS01000028">
    <property type="protein sequence ID" value="RHD04588.1"/>
    <property type="molecule type" value="Genomic_DNA"/>
</dbReference>
<reference evidence="1 2" key="1">
    <citation type="submission" date="2018-08" db="EMBL/GenBank/DDBJ databases">
        <title>A genome reference for cultivated species of the human gut microbiota.</title>
        <authorList>
            <person name="Zou Y."/>
            <person name="Xue W."/>
            <person name="Luo G."/>
        </authorList>
    </citation>
    <scope>NUCLEOTIDE SEQUENCE [LARGE SCALE GENOMIC DNA]</scope>
    <source>
        <strain evidence="1 2">AM32-2AC</strain>
    </source>
</reference>
<dbReference type="AlphaFoldDB" id="A0A414D5E1"/>
<dbReference type="Proteomes" id="UP000284794">
    <property type="component" value="Unassembled WGS sequence"/>
</dbReference>
<sequence>MQSNNLDQIRTIIKLFFNECDMEDIYNYIDNNISLTEIKKISNRNKEKFSIRERLNYSFVIDIPLEQQIQNFSDKSNEYLDVVDKILENRKNAIEVYNDEESTEEELLSVCSKLFLNNLSDEQIILYKESIIGIAINSDVDDKCFNAFLSLYNKLYNKYFAIRSGKMNERVIYCKTPNMLIAAAFYEANGFILESFDNDIISYMKLLRNLQPETDFIKGLFGWLGFEKKQMLMDYISVSENK</sequence>
<comment type="caution">
    <text evidence="1">The sequence shown here is derived from an EMBL/GenBank/DDBJ whole genome shotgun (WGS) entry which is preliminary data.</text>
</comment>
<evidence type="ECO:0000313" key="1">
    <source>
        <dbReference type="EMBL" id="RHD04588.1"/>
    </source>
</evidence>